<keyword evidence="2" id="KW-1185">Reference proteome</keyword>
<proteinExistence type="predicted"/>
<organism evidence="1 2">
    <name type="scientific">Cylicocyclus nassatus</name>
    <name type="common">Nematode worm</name>
    <dbReference type="NCBI Taxonomy" id="53992"/>
    <lineage>
        <taxon>Eukaryota</taxon>
        <taxon>Metazoa</taxon>
        <taxon>Ecdysozoa</taxon>
        <taxon>Nematoda</taxon>
        <taxon>Chromadorea</taxon>
        <taxon>Rhabditida</taxon>
        <taxon>Rhabditina</taxon>
        <taxon>Rhabditomorpha</taxon>
        <taxon>Strongyloidea</taxon>
        <taxon>Strongylidae</taxon>
        <taxon>Cylicocyclus</taxon>
    </lineage>
</organism>
<comment type="caution">
    <text evidence="1">The sequence shown here is derived from an EMBL/GenBank/DDBJ whole genome shotgun (WGS) entry which is preliminary data.</text>
</comment>
<dbReference type="AlphaFoldDB" id="A0AA36DLK8"/>
<dbReference type="Proteomes" id="UP001176961">
    <property type="component" value="Unassembled WGS sequence"/>
</dbReference>
<gene>
    <name evidence="1" type="ORF">CYNAS_LOCUS240</name>
</gene>
<accession>A0AA36DLK8</accession>
<dbReference type="EMBL" id="CATQJL010000001">
    <property type="protein sequence ID" value="CAJ0588257.1"/>
    <property type="molecule type" value="Genomic_DNA"/>
</dbReference>
<evidence type="ECO:0000313" key="1">
    <source>
        <dbReference type="EMBL" id="CAJ0588257.1"/>
    </source>
</evidence>
<sequence>MRCAVATKDQNLTVNLHINESSFEKWVINPSVLDEFLRDSCILADKSVTSSAIFVELDNEPGSDARRVVSLILNILL</sequence>
<reference evidence="1" key="1">
    <citation type="submission" date="2023-07" db="EMBL/GenBank/DDBJ databases">
        <authorList>
            <consortium name="CYATHOMIX"/>
        </authorList>
    </citation>
    <scope>NUCLEOTIDE SEQUENCE</scope>
    <source>
        <strain evidence="1">N/A</strain>
    </source>
</reference>
<evidence type="ECO:0000313" key="2">
    <source>
        <dbReference type="Proteomes" id="UP001176961"/>
    </source>
</evidence>
<name>A0AA36DLK8_CYLNA</name>
<protein>
    <submittedName>
        <fullName evidence="1">Uncharacterized protein</fullName>
    </submittedName>
</protein>